<name>A0AAV2ZIY0_9STRA</name>
<feature type="region of interest" description="Disordered" evidence="9">
    <location>
        <begin position="264"/>
        <end position="389"/>
    </location>
</feature>
<evidence type="ECO:0000256" key="1">
    <source>
        <dbReference type="ARBA" id="ARBA00012513"/>
    </source>
</evidence>
<accession>A0AAV2ZIY0</accession>
<evidence type="ECO:0000256" key="8">
    <source>
        <dbReference type="ARBA" id="ARBA00048679"/>
    </source>
</evidence>
<comment type="catalytic activity">
    <reaction evidence="7">
        <text>L-threonyl-[protein] + ATP = O-phospho-L-threonyl-[protein] + ADP + H(+)</text>
        <dbReference type="Rhea" id="RHEA:46608"/>
        <dbReference type="Rhea" id="RHEA-COMP:11060"/>
        <dbReference type="Rhea" id="RHEA-COMP:11605"/>
        <dbReference type="ChEBI" id="CHEBI:15378"/>
        <dbReference type="ChEBI" id="CHEBI:30013"/>
        <dbReference type="ChEBI" id="CHEBI:30616"/>
        <dbReference type="ChEBI" id="CHEBI:61977"/>
        <dbReference type="ChEBI" id="CHEBI:456216"/>
        <dbReference type="EC" id="2.7.11.1"/>
    </reaction>
</comment>
<dbReference type="PROSITE" id="PS00108">
    <property type="entry name" value="PROTEIN_KINASE_ST"/>
    <property type="match status" value="1"/>
</dbReference>
<dbReference type="PROSITE" id="PS50011">
    <property type="entry name" value="PROTEIN_KINASE_DOM"/>
    <property type="match status" value="1"/>
</dbReference>
<feature type="compositionally biased region" description="Polar residues" evidence="9">
    <location>
        <begin position="308"/>
        <end position="317"/>
    </location>
</feature>
<sequence length="389" mass="42088">MQGSTASATTAVLPSRTTADDYRVLARVGKGAYGDVYLGQVVATGEQVCMKEVDLEFLTPAERTNCLSEVEFLRSLPAHRNILAFHDAFWASPDKSLMLVTEYADDGDLDRYLHKRHSHGLPVPEALKIFHQIALGVEFLHRQHILHRDLKTKNVFLFADGRVVVGDFGTCKVLSSTRGDPASTLIGSPLYMSPETLEGVNYGFEADIWALGCVLYELLTGKAAFAAASYPAVVYKITQGSPEPLQSTIEAPLRALIDQMLDKDRKKRPSMAQIVQSTAPSDAEATSPAPASVVEETTTVDRSPPSPQSQSVATNQNEPEETTPLEDNTAVELPIAPTQPPLLPPPPPTAPAASIMPSTRHRTKSSASERNSLHASAVFPTSRAHIAQV</sequence>
<gene>
    <name evidence="11" type="ORF">N0F65_007562</name>
</gene>
<dbReference type="Gene3D" id="1.10.510.10">
    <property type="entry name" value="Transferase(Phosphotransferase) domain 1"/>
    <property type="match status" value="1"/>
</dbReference>
<dbReference type="Proteomes" id="UP001146120">
    <property type="component" value="Unassembled WGS sequence"/>
</dbReference>
<dbReference type="PANTHER" id="PTHR44899:SF3">
    <property type="entry name" value="SERINE_THREONINE-PROTEIN KINASE NEK1"/>
    <property type="match status" value="1"/>
</dbReference>
<feature type="compositionally biased region" description="Polar residues" evidence="9">
    <location>
        <begin position="365"/>
        <end position="374"/>
    </location>
</feature>
<dbReference type="GO" id="GO:0005524">
    <property type="term" value="F:ATP binding"/>
    <property type="evidence" value="ECO:0007669"/>
    <property type="project" value="UniProtKB-KW"/>
</dbReference>
<organism evidence="11 12">
    <name type="scientific">Lagenidium giganteum</name>
    <dbReference type="NCBI Taxonomy" id="4803"/>
    <lineage>
        <taxon>Eukaryota</taxon>
        <taxon>Sar</taxon>
        <taxon>Stramenopiles</taxon>
        <taxon>Oomycota</taxon>
        <taxon>Peronosporomycetes</taxon>
        <taxon>Pythiales</taxon>
        <taxon>Pythiaceae</taxon>
    </lineage>
</organism>
<protein>
    <recommendedName>
        <fullName evidence="1">non-specific serine/threonine protein kinase</fullName>
        <ecNumber evidence="1">2.7.11.1</ecNumber>
    </recommendedName>
</protein>
<comment type="catalytic activity">
    <reaction evidence="8">
        <text>L-seryl-[protein] + ATP = O-phospho-L-seryl-[protein] + ADP + H(+)</text>
        <dbReference type="Rhea" id="RHEA:17989"/>
        <dbReference type="Rhea" id="RHEA-COMP:9863"/>
        <dbReference type="Rhea" id="RHEA-COMP:11604"/>
        <dbReference type="ChEBI" id="CHEBI:15378"/>
        <dbReference type="ChEBI" id="CHEBI:29999"/>
        <dbReference type="ChEBI" id="CHEBI:30616"/>
        <dbReference type="ChEBI" id="CHEBI:83421"/>
        <dbReference type="ChEBI" id="CHEBI:456216"/>
        <dbReference type="EC" id="2.7.11.1"/>
    </reaction>
</comment>
<evidence type="ECO:0000256" key="2">
    <source>
        <dbReference type="ARBA" id="ARBA00022527"/>
    </source>
</evidence>
<evidence type="ECO:0000256" key="4">
    <source>
        <dbReference type="ARBA" id="ARBA00022741"/>
    </source>
</evidence>
<dbReference type="EC" id="2.7.11.1" evidence="1"/>
<evidence type="ECO:0000256" key="3">
    <source>
        <dbReference type="ARBA" id="ARBA00022679"/>
    </source>
</evidence>
<dbReference type="GO" id="GO:0004674">
    <property type="term" value="F:protein serine/threonine kinase activity"/>
    <property type="evidence" value="ECO:0007669"/>
    <property type="project" value="UniProtKB-KW"/>
</dbReference>
<reference evidence="11" key="2">
    <citation type="journal article" date="2023" name="Microbiol Resour">
        <title>Decontamination and Annotation of the Draft Genome Sequence of the Oomycete Lagenidium giganteum ARSEF 373.</title>
        <authorList>
            <person name="Morgan W.R."/>
            <person name="Tartar A."/>
        </authorList>
    </citation>
    <scope>NUCLEOTIDE SEQUENCE</scope>
    <source>
        <strain evidence="11">ARSEF 373</strain>
    </source>
</reference>
<dbReference type="SMART" id="SM00220">
    <property type="entry name" value="S_TKc"/>
    <property type="match status" value="1"/>
</dbReference>
<dbReference type="PANTHER" id="PTHR44899">
    <property type="entry name" value="CAMK FAMILY PROTEIN KINASE"/>
    <property type="match status" value="1"/>
</dbReference>
<keyword evidence="5" id="KW-0418">Kinase</keyword>
<comment type="caution">
    <text evidence="11">The sequence shown here is derived from an EMBL/GenBank/DDBJ whole genome shotgun (WGS) entry which is preliminary data.</text>
</comment>
<dbReference type="InterPro" id="IPR051131">
    <property type="entry name" value="NEK_Ser/Thr_kinase_NIMA"/>
</dbReference>
<reference evidence="11" key="1">
    <citation type="submission" date="2022-11" db="EMBL/GenBank/DDBJ databases">
        <authorList>
            <person name="Morgan W.R."/>
            <person name="Tartar A."/>
        </authorList>
    </citation>
    <scope>NUCLEOTIDE SEQUENCE</scope>
    <source>
        <strain evidence="11">ARSEF 373</strain>
    </source>
</reference>
<keyword evidence="4" id="KW-0547">Nucleotide-binding</keyword>
<dbReference type="InterPro" id="IPR011009">
    <property type="entry name" value="Kinase-like_dom_sf"/>
</dbReference>
<dbReference type="InterPro" id="IPR008271">
    <property type="entry name" value="Ser/Thr_kinase_AS"/>
</dbReference>
<feature type="compositionally biased region" description="Pro residues" evidence="9">
    <location>
        <begin position="337"/>
        <end position="350"/>
    </location>
</feature>
<evidence type="ECO:0000313" key="11">
    <source>
        <dbReference type="EMBL" id="DBA05400.1"/>
    </source>
</evidence>
<proteinExistence type="predicted"/>
<dbReference type="EMBL" id="DAKRPA010000001">
    <property type="protein sequence ID" value="DBA05400.1"/>
    <property type="molecule type" value="Genomic_DNA"/>
</dbReference>
<dbReference type="Pfam" id="PF00069">
    <property type="entry name" value="Pkinase"/>
    <property type="match status" value="1"/>
</dbReference>
<dbReference type="InterPro" id="IPR000719">
    <property type="entry name" value="Prot_kinase_dom"/>
</dbReference>
<keyword evidence="3" id="KW-0808">Transferase</keyword>
<evidence type="ECO:0000256" key="5">
    <source>
        <dbReference type="ARBA" id="ARBA00022777"/>
    </source>
</evidence>
<evidence type="ECO:0000259" key="10">
    <source>
        <dbReference type="PROSITE" id="PS50011"/>
    </source>
</evidence>
<evidence type="ECO:0000313" key="12">
    <source>
        <dbReference type="Proteomes" id="UP001146120"/>
    </source>
</evidence>
<evidence type="ECO:0000256" key="7">
    <source>
        <dbReference type="ARBA" id="ARBA00047899"/>
    </source>
</evidence>
<keyword evidence="12" id="KW-1185">Reference proteome</keyword>
<evidence type="ECO:0000256" key="9">
    <source>
        <dbReference type="SAM" id="MobiDB-lite"/>
    </source>
</evidence>
<keyword evidence="6" id="KW-0067">ATP-binding</keyword>
<dbReference type="SUPFAM" id="SSF56112">
    <property type="entry name" value="Protein kinase-like (PK-like)"/>
    <property type="match status" value="1"/>
</dbReference>
<evidence type="ECO:0000256" key="6">
    <source>
        <dbReference type="ARBA" id="ARBA00022840"/>
    </source>
</evidence>
<dbReference type="AlphaFoldDB" id="A0AAV2ZIY0"/>
<keyword evidence="2" id="KW-0723">Serine/threonine-protein kinase</keyword>
<feature type="domain" description="Protein kinase" evidence="10">
    <location>
        <begin position="22"/>
        <end position="282"/>
    </location>
</feature>